<dbReference type="RefSeq" id="WP_201330994.1">
    <property type="nucleotide sequence ID" value="NZ_BOCG01000227.1"/>
</dbReference>
<keyword evidence="7" id="KW-1185">Reference proteome</keyword>
<reference evidence="7" key="1">
    <citation type="submission" date="2021-01" db="EMBL/GenBank/DDBJ databases">
        <title>Draft genome sequence of Nasalis larvatus strain YZ03.</title>
        <authorList>
            <person name="Suzuki-Hashido N."/>
            <person name="Tsuchida S."/>
            <person name="Hayakawa T."/>
        </authorList>
    </citation>
    <scope>NUCLEOTIDE SEQUENCE [LARGE SCALE GENOMIC DNA]</scope>
    <source>
        <strain evidence="7">YZ03</strain>
    </source>
</reference>
<dbReference type="InterPro" id="IPR041495">
    <property type="entry name" value="Mub_B2"/>
</dbReference>
<feature type="compositionally biased region" description="Polar residues" evidence="2">
    <location>
        <begin position="192"/>
        <end position="205"/>
    </location>
</feature>
<dbReference type="Pfam" id="PF03217">
    <property type="entry name" value="SlpA"/>
    <property type="match status" value="1"/>
</dbReference>
<name>A0ABQ3W3M4_9LACO</name>
<sequence>MDKKLKAISKASVALLGTVGFAVVASQTSVQAATKYQVYVSKKAYVYTSNGKKTKKSYKKKAKLTVYGTKTIKGKKYYSLGKGRYIQTSSAKKVLVRYSYSTQTKKITRTIKLYQPSGEKTVIQNAYLKRSVKTDNKTKKKTYGKWSTSSWKKYTVAKVEGYSSSRSSIGAVKVTYKLKNQTVKVTYKKNAQVANSNPSSVSKTTSESDKGNAGNGNSSSTSKTTSDSDKGNSSATNSNSPSTSKTTSNGSSSSNSSNSKNTLSVTNANFNVKRNVSAVDSSKNIDMFTLNSDNTFSKKKSAATAEYFEGTYYPVVYHVSATATDKSGVKWYKIADPLDNNSSAWVKADGFTTTTQTAGSTRPTYDKQAKEAYDKYKKQAEELGSLESAQSDLSQKKAALDSANQAYSDAETSYNNKVAAAKASYDEASRVYEAAGFDFIMSKATPNYYQDSKDGMSQESALAEYVNGLDDSVKSVLKTTNLKNDVALIKELNNFRATDNNFSNHYALGVDYDLMIFASIANVVSNTTEDHTYFRNSSSNVSVSSAENLAWGYKDPLTGWYTREKEIYDAHGSGITGHYEACMGDYDYVGLVFDQSTRTGAADFNRSRGSSTQVSVDEFESALNSYVASYESAMNTAKTNYEQTQADKSQINTAQENVNSSKKAYDEANSKVEKIKTVNEQMSKALDAYQKSLKTSSNNK</sequence>
<evidence type="ECO:0008006" key="8">
    <source>
        <dbReference type="Google" id="ProtNLM"/>
    </source>
</evidence>
<evidence type="ECO:0000256" key="3">
    <source>
        <dbReference type="SAM" id="SignalP"/>
    </source>
</evidence>
<keyword evidence="3" id="KW-0732">Signal</keyword>
<evidence type="ECO:0000256" key="2">
    <source>
        <dbReference type="SAM" id="MobiDB-lite"/>
    </source>
</evidence>
<dbReference type="EMBL" id="BOCI01000051">
    <property type="protein sequence ID" value="GHW00478.1"/>
    <property type="molecule type" value="Genomic_DNA"/>
</dbReference>
<dbReference type="Gene3D" id="2.60.40.4300">
    <property type="match status" value="1"/>
</dbReference>
<dbReference type="InterPro" id="IPR024968">
    <property type="entry name" value="SlpA_C_lactobacillus"/>
</dbReference>
<evidence type="ECO:0000256" key="1">
    <source>
        <dbReference type="SAM" id="Coils"/>
    </source>
</evidence>
<gene>
    <name evidence="6" type="ORF">lacNasYZ03_01650</name>
</gene>
<evidence type="ECO:0000313" key="6">
    <source>
        <dbReference type="EMBL" id="GHW00478.1"/>
    </source>
</evidence>
<dbReference type="Proteomes" id="UP000616547">
    <property type="component" value="Unassembled WGS sequence"/>
</dbReference>
<accession>A0ABQ3W3M4</accession>
<protein>
    <recommendedName>
        <fullName evidence="8">Surface layer protein A domain-containing protein</fullName>
    </recommendedName>
</protein>
<feature type="domain" description="S-layer protein C-terminal" evidence="4">
    <location>
        <begin position="32"/>
        <end position="89"/>
    </location>
</feature>
<evidence type="ECO:0000259" key="4">
    <source>
        <dbReference type="Pfam" id="PF03217"/>
    </source>
</evidence>
<feature type="chain" id="PRO_5046188703" description="Surface layer protein A domain-containing protein" evidence="3">
    <location>
        <begin position="33"/>
        <end position="700"/>
    </location>
</feature>
<proteinExistence type="predicted"/>
<feature type="signal peptide" evidence="3">
    <location>
        <begin position="1"/>
        <end position="32"/>
    </location>
</feature>
<organism evidence="6 7">
    <name type="scientific">Lactobacillus nasalidis</name>
    <dbReference type="NCBI Taxonomy" id="2797258"/>
    <lineage>
        <taxon>Bacteria</taxon>
        <taxon>Bacillati</taxon>
        <taxon>Bacillota</taxon>
        <taxon>Bacilli</taxon>
        <taxon>Lactobacillales</taxon>
        <taxon>Lactobacillaceae</taxon>
        <taxon>Lactobacillus</taxon>
    </lineage>
</organism>
<dbReference type="Pfam" id="PF17966">
    <property type="entry name" value="Muc_B2"/>
    <property type="match status" value="1"/>
</dbReference>
<evidence type="ECO:0000259" key="5">
    <source>
        <dbReference type="Pfam" id="PF17966"/>
    </source>
</evidence>
<keyword evidence="1" id="KW-0175">Coiled coil</keyword>
<feature type="domain" description="Mub B2-like" evidence="5">
    <location>
        <begin position="101"/>
        <end position="190"/>
    </location>
</feature>
<evidence type="ECO:0000313" key="7">
    <source>
        <dbReference type="Proteomes" id="UP000616547"/>
    </source>
</evidence>
<feature type="coiled-coil region" evidence="1">
    <location>
        <begin position="627"/>
        <end position="685"/>
    </location>
</feature>
<feature type="region of interest" description="Disordered" evidence="2">
    <location>
        <begin position="189"/>
        <end position="263"/>
    </location>
</feature>
<feature type="compositionally biased region" description="Low complexity" evidence="2">
    <location>
        <begin position="211"/>
        <end position="263"/>
    </location>
</feature>
<comment type="caution">
    <text evidence="6">The sequence shown here is derived from an EMBL/GenBank/DDBJ whole genome shotgun (WGS) entry which is preliminary data.</text>
</comment>